<dbReference type="Gene3D" id="1.25.40.20">
    <property type="entry name" value="Ankyrin repeat-containing domain"/>
    <property type="match status" value="1"/>
</dbReference>
<reference evidence="2 3" key="1">
    <citation type="submission" date="2024-02" db="EMBL/GenBank/DDBJ databases">
        <authorList>
            <person name="Chen Y."/>
            <person name="Shah S."/>
            <person name="Dougan E. K."/>
            <person name="Thang M."/>
            <person name="Chan C."/>
        </authorList>
    </citation>
    <scope>NUCLEOTIDE SEQUENCE [LARGE SCALE GENOMIC DNA]</scope>
</reference>
<evidence type="ECO:0000313" key="2">
    <source>
        <dbReference type="EMBL" id="CAK9118413.1"/>
    </source>
</evidence>
<keyword evidence="3" id="KW-1185">Reference proteome</keyword>
<proteinExistence type="predicted"/>
<sequence>MRVANGSKCSQDVPVRVDGIEVLKALPEAEDPSEEEENSIQGQFLGSLKVPEKFRPASEAQAEELGQGSWYQIAADRVALREGPSLGAAAVSSLRRGASLELFGWDETRTWRKCLEPRTMLQAWVLLEHPELGPLLRPSSSSGTGWRPMPLCDAAAEGRLEDMRHFLLDTQAAGTVDWQGRSPLALSASCNQLSCTVRLLEAGADAREALEDCERRHEELDVLPAALLTAMAGGKANQSALQLLLKRLDPPERNVAEAMLNRREPRGMNKTDLKEAMNQAFEEEAATEAPDSPEPPEPKRTEEGELYEVVYEAIWVRQVPDGKGQKLTKRMKQDRFRLLRFDETGNWGQLKVVLAEGDAEGWVMLTHPELGPLVRKCQDDDDRGGLLKPEEL</sequence>
<comment type="caution">
    <text evidence="2">The sequence shown here is derived from an EMBL/GenBank/DDBJ whole genome shotgun (WGS) entry which is preliminary data.</text>
</comment>
<organism evidence="2 3">
    <name type="scientific">Durusdinium trenchii</name>
    <dbReference type="NCBI Taxonomy" id="1381693"/>
    <lineage>
        <taxon>Eukaryota</taxon>
        <taxon>Sar</taxon>
        <taxon>Alveolata</taxon>
        <taxon>Dinophyceae</taxon>
        <taxon>Suessiales</taxon>
        <taxon>Symbiodiniaceae</taxon>
        <taxon>Durusdinium</taxon>
    </lineage>
</organism>
<dbReference type="InterPro" id="IPR036770">
    <property type="entry name" value="Ankyrin_rpt-contain_sf"/>
</dbReference>
<evidence type="ECO:0000256" key="1">
    <source>
        <dbReference type="SAM" id="MobiDB-lite"/>
    </source>
</evidence>
<feature type="region of interest" description="Disordered" evidence="1">
    <location>
        <begin position="281"/>
        <end position="303"/>
    </location>
</feature>
<protein>
    <submittedName>
        <fullName evidence="2">Uncharacterized protein</fullName>
    </submittedName>
</protein>
<dbReference type="Proteomes" id="UP001642484">
    <property type="component" value="Unassembled WGS sequence"/>
</dbReference>
<dbReference type="EMBL" id="CAXAMN010029005">
    <property type="protein sequence ID" value="CAK9118413.1"/>
    <property type="molecule type" value="Genomic_DNA"/>
</dbReference>
<name>A0ABP0T1C6_9DINO</name>
<accession>A0ABP0T1C6</accession>
<gene>
    <name evidence="2" type="ORF">CCMP2556_LOCUS55498</name>
</gene>
<evidence type="ECO:0000313" key="3">
    <source>
        <dbReference type="Proteomes" id="UP001642484"/>
    </source>
</evidence>
<dbReference type="SUPFAM" id="SSF48403">
    <property type="entry name" value="Ankyrin repeat"/>
    <property type="match status" value="1"/>
</dbReference>